<comment type="subcellular location">
    <subcellularLocation>
        <location evidence="1">Cell envelope</location>
    </subcellularLocation>
</comment>
<comment type="caution">
    <text evidence="6">The sequence shown here is derived from an EMBL/GenBank/DDBJ whole genome shotgun (WGS) entry which is preliminary data.</text>
</comment>
<dbReference type="EMBL" id="RBAH01000029">
    <property type="protein sequence ID" value="RKN71220.1"/>
    <property type="molecule type" value="Genomic_DNA"/>
</dbReference>
<dbReference type="InterPro" id="IPR050490">
    <property type="entry name" value="Bact_solute-bd_prot1"/>
</dbReference>
<dbReference type="AlphaFoldDB" id="A0A3B0BET7"/>
<dbReference type="Gene3D" id="3.40.190.10">
    <property type="entry name" value="Periplasmic binding protein-like II"/>
    <property type="match status" value="1"/>
</dbReference>
<feature type="signal peptide" evidence="5">
    <location>
        <begin position="1"/>
        <end position="18"/>
    </location>
</feature>
<organism evidence="6 7">
    <name type="scientific">Paenibacillus ginsengarvi</name>
    <dbReference type="NCBI Taxonomy" id="400777"/>
    <lineage>
        <taxon>Bacteria</taxon>
        <taxon>Bacillati</taxon>
        <taxon>Bacillota</taxon>
        <taxon>Bacilli</taxon>
        <taxon>Bacillales</taxon>
        <taxon>Paenibacillaceae</taxon>
        <taxon>Paenibacillus</taxon>
    </lineage>
</organism>
<evidence type="ECO:0000256" key="2">
    <source>
        <dbReference type="ARBA" id="ARBA00008520"/>
    </source>
</evidence>
<name>A0A3B0BET7_9BACL</name>
<evidence type="ECO:0000256" key="4">
    <source>
        <dbReference type="ARBA" id="ARBA00022729"/>
    </source>
</evidence>
<evidence type="ECO:0000313" key="6">
    <source>
        <dbReference type="EMBL" id="RKN71220.1"/>
    </source>
</evidence>
<dbReference type="PROSITE" id="PS51257">
    <property type="entry name" value="PROKAR_LIPOPROTEIN"/>
    <property type="match status" value="1"/>
</dbReference>
<accession>A0A3B0BET7</accession>
<sequence>MKTKRFHMASVVSLLLLAACGKSDGGGANPPSSEPSAPAPAAPAEIVFYGGSAQPQDFFDRQYGELLYKKFPQHTFKYIQMPASMSIQEATTKLLTEGQRIDIFYNNIGIFENTLFSLGLQYDMTDLMKKHNVDLSRLEQESIKAMKQFSAGKTYGIPVSDMKFILFYNKDIFDKFGVAYPKDGMTWDEAIALGKKLTRIEDGKQYVGLSTSPSQFIAQNQLSVPMVDNAKDMPTINTNPAWRRLFDALFVQPLQDTGVRNKLLELKSIPGNDAFVTKQDLAMYAYNIAIYISPSLIPAMQKFNWDMVTIPVFPDAPGVGTQTTPFYFGLTNMTKDKDAATEVLKFMISDEYQSWVARRGFIPTLTTDETKKEYGKETAFPDKHYEALFKYKNAAIPPFADYTFAVNSVYAGTALSVANGTQDMNTAFREAEELALKRIEEAKRNRTTK</sequence>
<reference evidence="6 7" key="1">
    <citation type="journal article" date="2007" name="Int. J. Syst. Evol. Microbiol.">
        <title>Paenibacillus ginsengarvi sp. nov., isolated from soil from ginseng cultivation.</title>
        <authorList>
            <person name="Yoon M.H."/>
            <person name="Ten L.N."/>
            <person name="Im W.T."/>
        </authorList>
    </citation>
    <scope>NUCLEOTIDE SEQUENCE [LARGE SCALE GENOMIC DNA]</scope>
    <source>
        <strain evidence="6 7">KCTC 13059</strain>
    </source>
</reference>
<evidence type="ECO:0000256" key="5">
    <source>
        <dbReference type="SAM" id="SignalP"/>
    </source>
</evidence>
<keyword evidence="4 5" id="KW-0732">Signal</keyword>
<dbReference type="OrthoDB" id="9768630at2"/>
<dbReference type="PANTHER" id="PTHR43649">
    <property type="entry name" value="ARABINOSE-BINDING PROTEIN-RELATED"/>
    <property type="match status" value="1"/>
</dbReference>
<dbReference type="RefSeq" id="WP_120750854.1">
    <property type="nucleotide sequence ID" value="NZ_RBAH01000029.1"/>
</dbReference>
<protein>
    <submittedName>
        <fullName evidence="6">Extracellular solute-binding protein</fullName>
    </submittedName>
</protein>
<evidence type="ECO:0000256" key="3">
    <source>
        <dbReference type="ARBA" id="ARBA00022448"/>
    </source>
</evidence>
<keyword evidence="3" id="KW-0813">Transport</keyword>
<evidence type="ECO:0000256" key="1">
    <source>
        <dbReference type="ARBA" id="ARBA00004196"/>
    </source>
</evidence>
<dbReference type="PANTHER" id="PTHR43649:SF31">
    <property type="entry name" value="SN-GLYCEROL-3-PHOSPHATE-BINDING PERIPLASMIC PROTEIN UGPB"/>
    <property type="match status" value="1"/>
</dbReference>
<dbReference type="Pfam" id="PF01547">
    <property type="entry name" value="SBP_bac_1"/>
    <property type="match status" value="1"/>
</dbReference>
<dbReference type="Proteomes" id="UP000282311">
    <property type="component" value="Unassembled WGS sequence"/>
</dbReference>
<proteinExistence type="inferred from homology"/>
<evidence type="ECO:0000313" key="7">
    <source>
        <dbReference type="Proteomes" id="UP000282311"/>
    </source>
</evidence>
<comment type="similarity">
    <text evidence="2">Belongs to the bacterial solute-binding protein 1 family.</text>
</comment>
<feature type="chain" id="PRO_5039692512" evidence="5">
    <location>
        <begin position="19"/>
        <end position="449"/>
    </location>
</feature>
<gene>
    <name evidence="6" type="ORF">D7M11_29440</name>
</gene>
<dbReference type="SUPFAM" id="SSF53850">
    <property type="entry name" value="Periplasmic binding protein-like II"/>
    <property type="match status" value="1"/>
</dbReference>
<dbReference type="InterPro" id="IPR006059">
    <property type="entry name" value="SBP"/>
</dbReference>
<keyword evidence="7" id="KW-1185">Reference proteome</keyword>
<dbReference type="GO" id="GO:0030313">
    <property type="term" value="C:cell envelope"/>
    <property type="evidence" value="ECO:0007669"/>
    <property type="project" value="UniProtKB-SubCell"/>
</dbReference>